<dbReference type="GO" id="GO:0006898">
    <property type="term" value="P:receptor-mediated endocytosis"/>
    <property type="evidence" value="ECO:0007669"/>
    <property type="project" value="TreeGrafter"/>
</dbReference>
<feature type="compositionally biased region" description="Low complexity" evidence="1">
    <location>
        <begin position="2551"/>
        <end position="2573"/>
    </location>
</feature>
<dbReference type="WBParaSite" id="HDID_0000780701-mRNA-1">
    <property type="protein sequence ID" value="HDID_0000780701-mRNA-1"/>
    <property type="gene ID" value="HDID_0000780701"/>
</dbReference>
<organism evidence="5">
    <name type="scientific">Hymenolepis diminuta</name>
    <name type="common">Rat tapeworm</name>
    <dbReference type="NCBI Taxonomy" id="6216"/>
    <lineage>
        <taxon>Eukaryota</taxon>
        <taxon>Metazoa</taxon>
        <taxon>Spiralia</taxon>
        <taxon>Lophotrochozoa</taxon>
        <taxon>Platyhelminthes</taxon>
        <taxon>Cestoda</taxon>
        <taxon>Eucestoda</taxon>
        <taxon>Cyclophyllidea</taxon>
        <taxon>Hymenolepididae</taxon>
        <taxon>Hymenolepis</taxon>
    </lineage>
</organism>
<dbReference type="SMART" id="SM00271">
    <property type="entry name" value="DnaJ"/>
    <property type="match status" value="1"/>
</dbReference>
<evidence type="ECO:0000313" key="5">
    <source>
        <dbReference type="WBParaSite" id="HDID_0000780701-mRNA-1"/>
    </source>
</evidence>
<evidence type="ECO:0000313" key="4">
    <source>
        <dbReference type="Proteomes" id="UP000274504"/>
    </source>
</evidence>
<feature type="compositionally biased region" description="Acidic residues" evidence="1">
    <location>
        <begin position="882"/>
        <end position="899"/>
    </location>
</feature>
<evidence type="ECO:0000259" key="2">
    <source>
        <dbReference type="PROSITE" id="PS50076"/>
    </source>
</evidence>
<dbReference type="Proteomes" id="UP000274504">
    <property type="component" value="Unassembled WGS sequence"/>
</dbReference>
<dbReference type="SUPFAM" id="SSF46565">
    <property type="entry name" value="Chaperone J-domain"/>
    <property type="match status" value="1"/>
</dbReference>
<dbReference type="PANTHER" id="PTHR36983:SF2">
    <property type="entry name" value="DNAJ HOMOLOG SUBFAMILY C MEMBER 13"/>
    <property type="match status" value="1"/>
</dbReference>
<evidence type="ECO:0000256" key="1">
    <source>
        <dbReference type="SAM" id="MobiDB-lite"/>
    </source>
</evidence>
<dbReference type="GO" id="GO:0010008">
    <property type="term" value="C:endosome membrane"/>
    <property type="evidence" value="ECO:0007669"/>
    <property type="project" value="TreeGrafter"/>
</dbReference>
<evidence type="ECO:0000313" key="3">
    <source>
        <dbReference type="EMBL" id="VDL60123.1"/>
    </source>
</evidence>
<dbReference type="EMBL" id="UYSG01010982">
    <property type="protein sequence ID" value="VDL60123.1"/>
    <property type="molecule type" value="Genomic_DNA"/>
</dbReference>
<feature type="compositionally biased region" description="Low complexity" evidence="1">
    <location>
        <begin position="903"/>
        <end position="927"/>
    </location>
</feature>
<protein>
    <submittedName>
        <fullName evidence="5">J domain-containing protein</fullName>
    </submittedName>
</protein>
<dbReference type="Gene3D" id="1.10.287.110">
    <property type="entry name" value="DnaJ domain"/>
    <property type="match status" value="1"/>
</dbReference>
<proteinExistence type="predicted"/>
<dbReference type="PROSITE" id="PS50076">
    <property type="entry name" value="DNAJ_2"/>
    <property type="match status" value="1"/>
</dbReference>
<dbReference type="InterPro" id="IPR011989">
    <property type="entry name" value="ARM-like"/>
</dbReference>
<name>A0A158QER3_HYMDI</name>
<dbReference type="GO" id="GO:0007032">
    <property type="term" value="P:endosome organization"/>
    <property type="evidence" value="ECO:0007669"/>
    <property type="project" value="InterPro"/>
</dbReference>
<feature type="region of interest" description="Disordered" evidence="1">
    <location>
        <begin position="876"/>
        <end position="948"/>
    </location>
</feature>
<dbReference type="Pfam" id="PF19432">
    <property type="entry name" value="RME-8_N"/>
    <property type="match status" value="2"/>
</dbReference>
<dbReference type="GO" id="GO:2000641">
    <property type="term" value="P:regulation of early endosome to late endosome transport"/>
    <property type="evidence" value="ECO:0007669"/>
    <property type="project" value="InterPro"/>
</dbReference>
<feature type="domain" description="J" evidence="2">
    <location>
        <begin position="1583"/>
        <end position="1667"/>
    </location>
</feature>
<gene>
    <name evidence="3" type="ORF">HDID_LOCUS7805</name>
</gene>
<feature type="region of interest" description="Disordered" evidence="1">
    <location>
        <begin position="2548"/>
        <end position="2592"/>
    </location>
</feature>
<reference evidence="5" key="1">
    <citation type="submission" date="2016-04" db="UniProtKB">
        <authorList>
            <consortium name="WormBaseParasite"/>
        </authorList>
    </citation>
    <scope>IDENTIFICATION</scope>
</reference>
<dbReference type="InterPro" id="IPR045802">
    <property type="entry name" value="GRV2/DNAJC13_N"/>
</dbReference>
<dbReference type="OrthoDB" id="69656at2759"/>
<accession>A0A158QER3</accession>
<feature type="compositionally biased region" description="Basic and acidic residues" evidence="1">
    <location>
        <begin position="928"/>
        <end position="938"/>
    </location>
</feature>
<dbReference type="SUPFAM" id="SSF48371">
    <property type="entry name" value="ARM repeat"/>
    <property type="match status" value="2"/>
</dbReference>
<sequence>MSRRAALISTFGDKRHPRMQSNVNLTSYLLTKNAWKRRDSILNTIKVDELTNFAFSYKRILSIGTQGITTYKKEDFRVTNQWLYEEIISVRPDNGAAKANNSNGLQKFNLVTDSPGGRKNMLFLSEYRTEILTDLLRFRSLFADKPRPNIKVPAVKINWSDKEKPVFLEITPISIDQIDQSDGTRVACYTYRDINYLAPVTGLNGAFAIASGSQERIHLFRCTDPTALMNAASEASATYLGLVLNRTPAPLTLEHCKQLRLGPIASPENMVSTAEFIVQKVAPYRHGESAFPISRTLCLTEQLLVERDPISYRPVSAQPLHYVFALIRSRREPQTLSIEYTNGKVHKYYSSDRDSLLCSILDGVRASGNQYVCVRSTPSRRHLRMQPTSVSSSEEDISFWEVVERFNANVAYSGLVHSVSQDVSKYMKIFPTGIFAEKKEKLIKDALIVLLTRNISMQTPVINASEFTGQKGISDREVRLQLEEARFQAIRRLVASKAGFESFTQLSGVRENLGRAVIAALAQNDDSLTHAVIDAVNTLMQPMHDNPDLRQEQLNKASIMSSVPFMRQLVNLFTLHALRGTGSLVISGLLDFFTYALCLPYSETSEGQSFEALLALVASRGRALFRLFTHPSLTIVKGAGLVMRALIDEASEELVAQLRQMALVEGAILQHISISCFTATNSTNADPRSLVLRQLSRQLIALWAENNAQAQDLLKRIFPEGLLSFLESSDLPPESEKDYLFVRDNFQLAQEHVLRVQSKKSEPLYILQERVDGILQHWRVKVGLTPRKPSTPNIEDKPVSLRLTRQMRIKLGTPDTQVNGKPVELPQNLNWALFYYHFQRDHAKPDLIWNLRTRDELKDAIEKEMGEYRRECEYFSHSRQEEVDESEILQDPDTVENGEPEIATEASEVTMETTSSSPSESASASASEEGKEMEKITEAADGSPFNKKNPLERQVARLLAQVNGVSWNHSEFRVRYHSLAGEPRVGNYFLRLLLEEDKRLASADSNSTDDASKMGREFFSELFRRYLQYTAALGTMSSATVLGGGRLPRGKKGTRGGRQGNQLLSMRCLCLNAMTIVYGRCHEEIGAVSDIPLLVHLLDRTPSAAERDCLIQLLEKLVINKYNADEFLEADGVRVVTDLACLAHLHTSRAPVPTATNVLKGDSEKPDAAEGGGTTQREWWYWKTGDPKGSSEGPFTFAEGLDSHPRCRIEGVFIDMDGGEEEEEAQVFGTSSFSGFGATTTSAVGSKSPSASTLGWMPANRVAQLRWSVPRLLYGEDYEEESSETSDMKDKEKHSGDELIAKLGFSRGAMLDHSALAIRCVEVLRRLCESSASRDEATGGIIRPLPRPRRTISNPFNLPHIVQLLLTFDPPLVERVSSLLLHVVDQNPCLPRIYLTGIFFFILMYTGSNVLPIARFLKTTHLLQAEETSETGLPSVLSKILPEAMIAFLENHPPEKFAEIFLGNFDTPEAIWNQEMRLAKVYISFTSSFRRFMITRIAAHLADFTPRLKSNVRAIYHHIGIPRIVYSQLEGELFCNRYYLRHFCDTDRFPHWPVKDPIALLRDILGLWRTETEKKPCRITYEDSMKELGLDPSQLNESNQEASIRRAYYQLSMKYHPDKNPDGHAKFQAVKAAYNFLCERSLHSDGPNRRHIQLLIRSQSILYSRYRKELTPHKYAGYPALIRTIRMEVEDESLFQRGFHGSSSSATELLSSSTELAYETDAFARCAALLSLDDTLNNQLAVNVCCHVTGFFTVSTKFPASRECIHEIPQIVREIIRLLYYKNLSRLCCQAAACTSALCQDFWLCNSVHQNGGIYMLLYHVLAYDFTLEESGITLNHLSLLCLWALACLLNGFASNQSQDEETTSAEFILNRLLTPHITRKLLDLARATSPPTPVANIDLILSSPFLSPMSESGQTLRQLTKLLTTNSATPCFIWDNQCRAQLTGFLEEQVSHLVKTGEVDLDAVKSFEHKTFQGELLVGEIFVRIFNKQPTFPIDNPKSFVIDLLRYLKQELAQLPRVPDGHPTTTKRVNHLESALEALRNVVRSYAGVELQCIGHFDILFGVLELEGYTDMKLRTIEVLHAVSKNPECLNDIHACGLLVGAVMLFRALPLSHLPLLEFFAHVIAFNALLKELVYAGGLIYLLEVITASEVPEVRRGAVDLLSRCLANAQLGRRIQALLGQFLPAIFPETIKDTPEQFISLYDSDHLNPELIWNQECRDHLSEAVLDMCNRFNRQQEKNRSIKWSLPDAYAVSYASAIAETLRMHNLTDNGDEGLISADNVVCVGGVYLQLYVSQAAGRWMLRQPEVFLEALMTQLLESLSRKSSSKGTDPPGMLRLMSRAALQLLNDRPGLLDALPKKGFAHRILDACSGVQEPEEAKTCALLIHAMSASKLCVGAMIERETIVSYRRVIDYCVGEEIGTMGETLFNIFNTAACDPLVAQALKCNLIDFLLQTLQRGLPVSVREPGQCRAYIVKAIKAMQKNPLYGAQVTAKLDAEGDRWAEFRDQSHALFLTNAPQSAALAAAYLTAGAGASSMHTGFLTGGQVGPMSSGSSHLNSSNGNSMAGNFSSSGGNSGLGPGGVPIAPPQPRS</sequence>
<dbReference type="InterPro" id="IPR016024">
    <property type="entry name" value="ARM-type_fold"/>
</dbReference>
<dbReference type="InterPro" id="IPR036869">
    <property type="entry name" value="J_dom_sf"/>
</dbReference>
<feature type="region of interest" description="Disordered" evidence="1">
    <location>
        <begin position="1156"/>
        <end position="1175"/>
    </location>
</feature>
<dbReference type="STRING" id="6216.A0A158QER3"/>
<reference evidence="3 4" key="2">
    <citation type="submission" date="2018-11" db="EMBL/GenBank/DDBJ databases">
        <authorList>
            <consortium name="Pathogen Informatics"/>
        </authorList>
    </citation>
    <scope>NUCLEOTIDE SEQUENCE [LARGE SCALE GENOMIC DNA]</scope>
</reference>
<dbReference type="Pfam" id="PF00226">
    <property type="entry name" value="DnaJ"/>
    <property type="match status" value="1"/>
</dbReference>
<dbReference type="Gene3D" id="1.25.10.10">
    <property type="entry name" value="Leucine-rich Repeat Variant"/>
    <property type="match status" value="1"/>
</dbReference>
<dbReference type="InterPro" id="IPR044978">
    <property type="entry name" value="GRV2/DNAJC13"/>
</dbReference>
<dbReference type="PANTHER" id="PTHR36983">
    <property type="entry name" value="DNAJ HOMOLOG SUBFAMILY C MEMBER 13"/>
    <property type="match status" value="1"/>
</dbReference>
<dbReference type="CDD" id="cd00934">
    <property type="entry name" value="PTB"/>
    <property type="match status" value="1"/>
</dbReference>
<dbReference type="InterPro" id="IPR001623">
    <property type="entry name" value="DnaJ_domain"/>
</dbReference>
<dbReference type="CDD" id="cd06257">
    <property type="entry name" value="DnaJ"/>
    <property type="match status" value="1"/>
</dbReference>